<dbReference type="Proteomes" id="UP001057452">
    <property type="component" value="Chromosome 10"/>
</dbReference>
<proteinExistence type="predicted"/>
<organism evidence="1 2">
    <name type="scientific">Chaenocephalus aceratus</name>
    <name type="common">Blackfin icefish</name>
    <name type="synonym">Chaenichthys aceratus</name>
    <dbReference type="NCBI Taxonomy" id="36190"/>
    <lineage>
        <taxon>Eukaryota</taxon>
        <taxon>Metazoa</taxon>
        <taxon>Chordata</taxon>
        <taxon>Craniata</taxon>
        <taxon>Vertebrata</taxon>
        <taxon>Euteleostomi</taxon>
        <taxon>Actinopterygii</taxon>
        <taxon>Neopterygii</taxon>
        <taxon>Teleostei</taxon>
        <taxon>Neoteleostei</taxon>
        <taxon>Acanthomorphata</taxon>
        <taxon>Eupercaria</taxon>
        <taxon>Perciformes</taxon>
        <taxon>Notothenioidei</taxon>
        <taxon>Channichthyidae</taxon>
        <taxon>Chaenocephalus</taxon>
    </lineage>
</organism>
<sequence length="188" mass="20628">MGGIPRLFMAVAQALGSDMGIVIDPLESIVMLQIPSAERRGQEGRVIDLFLSDRPVNCPDCRLSQAALISPDAKANTTVNNEKRCTLHTLHTSEGLWQSPLWRQRSALCITVCVCLHNIFSTGIPGVQTQLAECYNVVCLSASLSELLILELHAVTAVERPDKRACVFVVVIMLLMRTSRAGKLLQPY</sequence>
<comment type="caution">
    <text evidence="1">The sequence shown here is derived from an EMBL/GenBank/DDBJ whole genome shotgun (WGS) entry which is preliminary data.</text>
</comment>
<keyword evidence="2" id="KW-1185">Reference proteome</keyword>
<dbReference type="EMBL" id="CM043794">
    <property type="protein sequence ID" value="KAI4818874.1"/>
    <property type="molecule type" value="Genomic_DNA"/>
</dbReference>
<protein>
    <submittedName>
        <fullName evidence="1">Uncharacterized protein</fullName>
    </submittedName>
</protein>
<evidence type="ECO:0000313" key="1">
    <source>
        <dbReference type="EMBL" id="KAI4818874.1"/>
    </source>
</evidence>
<evidence type="ECO:0000313" key="2">
    <source>
        <dbReference type="Proteomes" id="UP001057452"/>
    </source>
</evidence>
<gene>
    <name evidence="1" type="ORF">KUCAC02_004170</name>
</gene>
<accession>A0ACB9WZJ7</accession>
<name>A0ACB9WZJ7_CHAAC</name>
<reference evidence="1" key="1">
    <citation type="submission" date="2022-05" db="EMBL/GenBank/DDBJ databases">
        <title>Chromosome-level genome of Chaenocephalus aceratus.</title>
        <authorList>
            <person name="Park H."/>
        </authorList>
    </citation>
    <scope>NUCLEOTIDE SEQUENCE</scope>
    <source>
        <strain evidence="1">KU_202001</strain>
    </source>
</reference>